<name>A0AAD2JH27_9STRA</name>
<dbReference type="Proteomes" id="UP001295423">
    <property type="component" value="Unassembled WGS sequence"/>
</dbReference>
<feature type="compositionally biased region" description="Basic residues" evidence="1">
    <location>
        <begin position="247"/>
        <end position="258"/>
    </location>
</feature>
<reference evidence="2" key="1">
    <citation type="submission" date="2023-08" db="EMBL/GenBank/DDBJ databases">
        <authorList>
            <person name="Audoor S."/>
            <person name="Bilcke G."/>
        </authorList>
    </citation>
    <scope>NUCLEOTIDE SEQUENCE</scope>
</reference>
<gene>
    <name evidence="2" type="ORF">CYCCA115_LOCUS12260</name>
</gene>
<accession>A0AAD2JH27</accession>
<sequence length="273" mass="30257">MVELRASVYDGEDDIPFANASIVTFDNELSNDPIVVPMVETLSVTSPSDGGSAQAVYEAPPVIDISLQTRESSDGATSSLNTQEASQELAQEQSSSQPNIPKAAAAGGAVMGMFLGGPFLSLVLGVGSHHYSKQEGAVGDCARALGEVSLVAKEKFQQVNNRHHLVDKSKEAAARTLDRVQQADQEHKIQEKVGYFVSHCYAVTLDFIYRHNLIERSKENFKKLMHCLTEAVREHHHRVNHRENRPHMHHHHPHHHHCPPPIPPPPRRNARCY</sequence>
<evidence type="ECO:0000313" key="2">
    <source>
        <dbReference type="EMBL" id="CAJ1949763.1"/>
    </source>
</evidence>
<feature type="region of interest" description="Disordered" evidence="1">
    <location>
        <begin position="244"/>
        <end position="273"/>
    </location>
</feature>
<proteinExistence type="predicted"/>
<evidence type="ECO:0000313" key="3">
    <source>
        <dbReference type="Proteomes" id="UP001295423"/>
    </source>
</evidence>
<protein>
    <submittedName>
        <fullName evidence="2">Uncharacterized protein</fullName>
    </submittedName>
</protein>
<dbReference type="EMBL" id="CAKOGP040001758">
    <property type="protein sequence ID" value="CAJ1949763.1"/>
    <property type="molecule type" value="Genomic_DNA"/>
</dbReference>
<keyword evidence="3" id="KW-1185">Reference proteome</keyword>
<comment type="caution">
    <text evidence="2">The sequence shown here is derived from an EMBL/GenBank/DDBJ whole genome shotgun (WGS) entry which is preliminary data.</text>
</comment>
<evidence type="ECO:0000256" key="1">
    <source>
        <dbReference type="SAM" id="MobiDB-lite"/>
    </source>
</evidence>
<organism evidence="2 3">
    <name type="scientific">Cylindrotheca closterium</name>
    <dbReference type="NCBI Taxonomy" id="2856"/>
    <lineage>
        <taxon>Eukaryota</taxon>
        <taxon>Sar</taxon>
        <taxon>Stramenopiles</taxon>
        <taxon>Ochrophyta</taxon>
        <taxon>Bacillariophyta</taxon>
        <taxon>Bacillariophyceae</taxon>
        <taxon>Bacillariophycidae</taxon>
        <taxon>Bacillariales</taxon>
        <taxon>Bacillariaceae</taxon>
        <taxon>Cylindrotheca</taxon>
    </lineage>
</organism>
<dbReference type="AlphaFoldDB" id="A0AAD2JH27"/>